<dbReference type="OrthoDB" id="5835829at2759"/>
<comment type="similarity">
    <text evidence="1 4">Belongs to the UDP-glycosyltransferase family.</text>
</comment>
<dbReference type="Gene3D" id="3.40.50.2000">
    <property type="entry name" value="Glycogen Phosphorylase B"/>
    <property type="match status" value="2"/>
</dbReference>
<name>A0A9N9MB95_9CUCU</name>
<evidence type="ECO:0000256" key="5">
    <source>
        <dbReference type="RuleBase" id="RU362059"/>
    </source>
</evidence>
<dbReference type="GO" id="GO:0015020">
    <property type="term" value="F:glucuronosyltransferase activity"/>
    <property type="evidence" value="ECO:0007669"/>
    <property type="project" value="UniProtKB-EC"/>
</dbReference>
<evidence type="ECO:0000313" key="7">
    <source>
        <dbReference type="Proteomes" id="UP001152799"/>
    </source>
</evidence>
<feature type="chain" id="PRO_5040534701" description="UDP-glucuronosyltransferase" evidence="5">
    <location>
        <begin position="21"/>
        <end position="516"/>
    </location>
</feature>
<dbReference type="EC" id="2.4.1.17" evidence="5"/>
<keyword evidence="5" id="KW-0732">Signal</keyword>
<dbReference type="InterPro" id="IPR002213">
    <property type="entry name" value="UDP_glucos_trans"/>
</dbReference>
<keyword evidence="7" id="KW-1185">Reference proteome</keyword>
<dbReference type="FunFam" id="3.40.50.2000:FF:000050">
    <property type="entry name" value="UDP-glucuronosyltransferase"/>
    <property type="match status" value="1"/>
</dbReference>
<dbReference type="PANTHER" id="PTHR48043">
    <property type="entry name" value="EG:EG0003.4 PROTEIN-RELATED"/>
    <property type="match status" value="1"/>
</dbReference>
<protein>
    <recommendedName>
        <fullName evidence="5">UDP-glucuronosyltransferase</fullName>
        <ecNumber evidence="5">2.4.1.17</ecNumber>
    </recommendedName>
</protein>
<evidence type="ECO:0000256" key="2">
    <source>
        <dbReference type="ARBA" id="ARBA00022676"/>
    </source>
</evidence>
<comment type="subcellular location">
    <subcellularLocation>
        <location evidence="5">Membrane</location>
        <topology evidence="5">Single-pass membrane protein</topology>
    </subcellularLocation>
</comment>
<keyword evidence="5" id="KW-0812">Transmembrane</keyword>
<accession>A0A9N9MB95</accession>
<keyword evidence="2 4" id="KW-0328">Glycosyltransferase</keyword>
<feature type="transmembrane region" description="Helical" evidence="5">
    <location>
        <begin position="474"/>
        <end position="495"/>
    </location>
</feature>
<dbReference type="Pfam" id="PF00201">
    <property type="entry name" value="UDPGT"/>
    <property type="match status" value="1"/>
</dbReference>
<dbReference type="SUPFAM" id="SSF53756">
    <property type="entry name" value="UDP-Glycosyltransferase/glycogen phosphorylase"/>
    <property type="match status" value="1"/>
</dbReference>
<keyword evidence="3 4" id="KW-0808">Transferase</keyword>
<dbReference type="PROSITE" id="PS00375">
    <property type="entry name" value="UDPGT"/>
    <property type="match status" value="1"/>
</dbReference>
<proteinExistence type="inferred from homology"/>
<sequence length="516" mass="58405">MKAILIYLGILQCFALSVNGLKLLCVFPLPARSHYILGNELAKGLANLGHEVTIIAAFEENNPPKGYRSVWISEIMEFKEASGKQPNMFEMENMSPFLQMIFLPTVTPPLSEMIFNSTKVKALLNSNESFDAVIVEQFFIECMTYIPYHFKAPLILFSTIGANRWINNLVANPANPSYIPDILLSFGSDMTFYERLYNFVFDIASDLVLYQYVYPKHNTILHKYFPNAPHLSKLQYNASLVLLNSHESINQAVPHVPNMIDIGGFHVNPPKELPEDLKDFMDNAKEGVIYFSLGSNLVPSNMPQEKKNIILKVLGSRKEKILWKWNEDQLENKPSNVMISKWFPQQAILAHPKCKLFISHGGLLSTIETVSLGIPVLAFPIYGDQKLNAKRIDAKGFGIAITFSQITEQGLRDALEEVLDNPKYLENAKLASRIIHDRPIKPIELADYWIKYVVRHKGASHLRVAGLDLPLYKYYMLDVLACVFGGIALLALLLSKLSKKILKTRSIMSQSKQKKN</sequence>
<evidence type="ECO:0000313" key="6">
    <source>
        <dbReference type="EMBL" id="CAG9759468.1"/>
    </source>
</evidence>
<comment type="catalytic activity">
    <reaction evidence="5">
        <text>glucuronate acceptor + UDP-alpha-D-glucuronate = acceptor beta-D-glucuronoside + UDP + H(+)</text>
        <dbReference type="Rhea" id="RHEA:21032"/>
        <dbReference type="ChEBI" id="CHEBI:15378"/>
        <dbReference type="ChEBI" id="CHEBI:58052"/>
        <dbReference type="ChEBI" id="CHEBI:58223"/>
        <dbReference type="ChEBI" id="CHEBI:132367"/>
        <dbReference type="ChEBI" id="CHEBI:132368"/>
        <dbReference type="EC" id="2.4.1.17"/>
    </reaction>
</comment>
<dbReference type="EMBL" id="OU892277">
    <property type="protein sequence ID" value="CAG9759468.1"/>
    <property type="molecule type" value="Genomic_DNA"/>
</dbReference>
<dbReference type="GO" id="GO:0016020">
    <property type="term" value="C:membrane"/>
    <property type="evidence" value="ECO:0007669"/>
    <property type="project" value="UniProtKB-SubCell"/>
</dbReference>
<keyword evidence="5" id="KW-0472">Membrane</keyword>
<dbReference type="Proteomes" id="UP001152799">
    <property type="component" value="Chromosome 1"/>
</dbReference>
<dbReference type="InterPro" id="IPR050271">
    <property type="entry name" value="UDP-glycosyltransferase"/>
</dbReference>
<keyword evidence="5" id="KW-1133">Transmembrane helix</keyword>
<reference evidence="6" key="1">
    <citation type="submission" date="2022-01" db="EMBL/GenBank/DDBJ databases">
        <authorList>
            <person name="King R."/>
        </authorList>
    </citation>
    <scope>NUCLEOTIDE SEQUENCE</scope>
</reference>
<evidence type="ECO:0000256" key="1">
    <source>
        <dbReference type="ARBA" id="ARBA00009995"/>
    </source>
</evidence>
<dbReference type="AlphaFoldDB" id="A0A9N9MB95"/>
<organism evidence="6 7">
    <name type="scientific">Ceutorhynchus assimilis</name>
    <name type="common">cabbage seed weevil</name>
    <dbReference type="NCBI Taxonomy" id="467358"/>
    <lineage>
        <taxon>Eukaryota</taxon>
        <taxon>Metazoa</taxon>
        <taxon>Ecdysozoa</taxon>
        <taxon>Arthropoda</taxon>
        <taxon>Hexapoda</taxon>
        <taxon>Insecta</taxon>
        <taxon>Pterygota</taxon>
        <taxon>Neoptera</taxon>
        <taxon>Endopterygota</taxon>
        <taxon>Coleoptera</taxon>
        <taxon>Polyphaga</taxon>
        <taxon>Cucujiformia</taxon>
        <taxon>Curculionidae</taxon>
        <taxon>Ceutorhynchinae</taxon>
        <taxon>Ceutorhynchus</taxon>
    </lineage>
</organism>
<dbReference type="CDD" id="cd03784">
    <property type="entry name" value="GT1_Gtf-like"/>
    <property type="match status" value="1"/>
</dbReference>
<feature type="signal peptide" evidence="5">
    <location>
        <begin position="1"/>
        <end position="20"/>
    </location>
</feature>
<evidence type="ECO:0000256" key="4">
    <source>
        <dbReference type="RuleBase" id="RU003718"/>
    </source>
</evidence>
<dbReference type="InterPro" id="IPR035595">
    <property type="entry name" value="UDP_glycos_trans_CS"/>
</dbReference>
<gene>
    <name evidence="6" type="ORF">CEUTPL_LOCUS217</name>
</gene>
<evidence type="ECO:0000256" key="3">
    <source>
        <dbReference type="ARBA" id="ARBA00022679"/>
    </source>
</evidence>
<dbReference type="PANTHER" id="PTHR48043:SF159">
    <property type="entry name" value="EG:EG0003.4 PROTEIN-RELATED"/>
    <property type="match status" value="1"/>
</dbReference>